<evidence type="ECO:0000313" key="1">
    <source>
        <dbReference type="EMBL" id="EFJ34021.1"/>
    </source>
</evidence>
<dbReference type="Gene3D" id="2.90.10.10">
    <property type="entry name" value="Bulb-type lectin domain"/>
    <property type="match status" value="1"/>
</dbReference>
<dbReference type="Gramene" id="EFJ34021">
    <property type="protein sequence ID" value="EFJ34021"/>
    <property type="gene ID" value="SELMODRAFT_406388"/>
</dbReference>
<name>D8R275_SELML</name>
<evidence type="ECO:0008006" key="3">
    <source>
        <dbReference type="Google" id="ProtNLM"/>
    </source>
</evidence>
<accession>D8R275</accession>
<proteinExistence type="predicted"/>
<dbReference type="Proteomes" id="UP000001514">
    <property type="component" value="Unassembled WGS sequence"/>
</dbReference>
<gene>
    <name evidence="1" type="ORF">SELMODRAFT_406388</name>
</gene>
<dbReference type="EMBL" id="GL377570">
    <property type="protein sequence ID" value="EFJ34021.1"/>
    <property type="molecule type" value="Genomic_DNA"/>
</dbReference>
<dbReference type="InterPro" id="IPR036426">
    <property type="entry name" value="Bulb-type_lectin_dom_sf"/>
</dbReference>
<organism evidence="2">
    <name type="scientific">Selaginella moellendorffii</name>
    <name type="common">Spikemoss</name>
    <dbReference type="NCBI Taxonomy" id="88036"/>
    <lineage>
        <taxon>Eukaryota</taxon>
        <taxon>Viridiplantae</taxon>
        <taxon>Streptophyta</taxon>
        <taxon>Embryophyta</taxon>
        <taxon>Tracheophyta</taxon>
        <taxon>Lycopodiopsida</taxon>
        <taxon>Selaginellales</taxon>
        <taxon>Selaginellaceae</taxon>
        <taxon>Selaginella</taxon>
    </lineage>
</organism>
<protein>
    <recommendedName>
        <fullName evidence="3">Bulb-type lectin domain-containing protein</fullName>
    </recommendedName>
</protein>
<dbReference type="KEGG" id="smo:SELMODRAFT_406388"/>
<dbReference type="InParanoid" id="D8R275"/>
<dbReference type="SUPFAM" id="SSF51110">
    <property type="entry name" value="alpha-D-mannose-specific plant lectins"/>
    <property type="match status" value="1"/>
</dbReference>
<dbReference type="AlphaFoldDB" id="D8R275"/>
<dbReference type="HOGENOM" id="CLU_1716377_0_0_1"/>
<evidence type="ECO:0000313" key="2">
    <source>
        <dbReference type="Proteomes" id="UP000001514"/>
    </source>
</evidence>
<reference evidence="1 2" key="1">
    <citation type="journal article" date="2011" name="Science">
        <title>The Selaginella genome identifies genetic changes associated with the evolution of vascular plants.</title>
        <authorList>
            <person name="Banks J.A."/>
            <person name="Nishiyama T."/>
            <person name="Hasebe M."/>
            <person name="Bowman J.L."/>
            <person name="Gribskov M."/>
            <person name="dePamphilis C."/>
            <person name="Albert V.A."/>
            <person name="Aono N."/>
            <person name="Aoyama T."/>
            <person name="Ambrose B.A."/>
            <person name="Ashton N.W."/>
            <person name="Axtell M.J."/>
            <person name="Barker E."/>
            <person name="Barker M.S."/>
            <person name="Bennetzen J.L."/>
            <person name="Bonawitz N.D."/>
            <person name="Chapple C."/>
            <person name="Cheng C."/>
            <person name="Correa L.G."/>
            <person name="Dacre M."/>
            <person name="DeBarry J."/>
            <person name="Dreyer I."/>
            <person name="Elias M."/>
            <person name="Engstrom E.M."/>
            <person name="Estelle M."/>
            <person name="Feng L."/>
            <person name="Finet C."/>
            <person name="Floyd S.K."/>
            <person name="Frommer W.B."/>
            <person name="Fujita T."/>
            <person name="Gramzow L."/>
            <person name="Gutensohn M."/>
            <person name="Harholt J."/>
            <person name="Hattori M."/>
            <person name="Heyl A."/>
            <person name="Hirai T."/>
            <person name="Hiwatashi Y."/>
            <person name="Ishikawa M."/>
            <person name="Iwata M."/>
            <person name="Karol K.G."/>
            <person name="Koehler B."/>
            <person name="Kolukisaoglu U."/>
            <person name="Kubo M."/>
            <person name="Kurata T."/>
            <person name="Lalonde S."/>
            <person name="Li K."/>
            <person name="Li Y."/>
            <person name="Litt A."/>
            <person name="Lyons E."/>
            <person name="Manning G."/>
            <person name="Maruyama T."/>
            <person name="Michael T.P."/>
            <person name="Mikami K."/>
            <person name="Miyazaki S."/>
            <person name="Morinaga S."/>
            <person name="Murata T."/>
            <person name="Mueller-Roeber B."/>
            <person name="Nelson D.R."/>
            <person name="Obara M."/>
            <person name="Oguri Y."/>
            <person name="Olmstead R.G."/>
            <person name="Onodera N."/>
            <person name="Petersen B.L."/>
            <person name="Pils B."/>
            <person name="Prigge M."/>
            <person name="Rensing S.A."/>
            <person name="Riano-Pachon D.M."/>
            <person name="Roberts A.W."/>
            <person name="Sato Y."/>
            <person name="Scheller H.V."/>
            <person name="Schulz B."/>
            <person name="Schulz C."/>
            <person name="Shakirov E.V."/>
            <person name="Shibagaki N."/>
            <person name="Shinohara N."/>
            <person name="Shippen D.E."/>
            <person name="Soerensen I."/>
            <person name="Sotooka R."/>
            <person name="Sugimoto N."/>
            <person name="Sugita M."/>
            <person name="Sumikawa N."/>
            <person name="Tanurdzic M."/>
            <person name="Theissen G."/>
            <person name="Ulvskov P."/>
            <person name="Wakazuki S."/>
            <person name="Weng J.K."/>
            <person name="Willats W.W."/>
            <person name="Wipf D."/>
            <person name="Wolf P.G."/>
            <person name="Yang L."/>
            <person name="Zimmer A.D."/>
            <person name="Zhu Q."/>
            <person name="Mitros T."/>
            <person name="Hellsten U."/>
            <person name="Loque D."/>
            <person name="Otillar R."/>
            <person name="Salamov A."/>
            <person name="Schmutz J."/>
            <person name="Shapiro H."/>
            <person name="Lindquist E."/>
            <person name="Lucas S."/>
            <person name="Rokhsar D."/>
            <person name="Grigoriev I.V."/>
        </authorList>
    </citation>
    <scope>NUCLEOTIDE SEQUENCE [LARGE SCALE GENOMIC DNA]</scope>
</reference>
<sequence length="153" mass="17514">MATHIMILLESHTIFNMLHAGCKLTSQNQAYELEMQQDCKVLLRDVNVSRSIWSPVLLTGAYMGPGCSLVLEPDSHVVLYGPTGDLLWSNPEQEQDSFVQRPKYPLTKNLAMRQWDLKTRTRLGEEGTLEGQIVAIKYMKFHSEKIQCDFVRD</sequence>
<keyword evidence="2" id="KW-1185">Reference proteome</keyword>